<comment type="caution">
    <text evidence="2">The sequence shown here is derived from an EMBL/GenBank/DDBJ whole genome shotgun (WGS) entry which is preliminary data.</text>
</comment>
<dbReference type="PATRIC" id="fig|1125712.3.peg.1297"/>
<reference evidence="2 3" key="1">
    <citation type="submission" date="2013-08" db="EMBL/GenBank/DDBJ databases">
        <authorList>
            <person name="Durkin A.S."/>
            <person name="Haft D.R."/>
            <person name="McCorrison J."/>
            <person name="Torralba M."/>
            <person name="Gillis M."/>
            <person name="Haft D.H."/>
            <person name="Methe B."/>
            <person name="Sutton G."/>
            <person name="Nelson K.E."/>
        </authorList>
    </citation>
    <scope>NUCLEOTIDE SEQUENCE [LARGE SCALE GENOMIC DNA]</scope>
    <source>
        <strain evidence="2 3">F0195</strain>
    </source>
</reference>
<evidence type="ECO:0000313" key="2">
    <source>
        <dbReference type="EMBL" id="ERL08288.1"/>
    </source>
</evidence>
<gene>
    <name evidence="2" type="ORF">HMPREF1316_0171</name>
</gene>
<feature type="region of interest" description="Disordered" evidence="1">
    <location>
        <begin position="37"/>
        <end position="68"/>
    </location>
</feature>
<keyword evidence="3" id="KW-1185">Reference proteome</keyword>
<evidence type="ECO:0000256" key="1">
    <source>
        <dbReference type="SAM" id="MobiDB-lite"/>
    </source>
</evidence>
<protein>
    <submittedName>
        <fullName evidence="2">Uncharacterized protein</fullName>
    </submittedName>
</protein>
<evidence type="ECO:0000313" key="3">
    <source>
        <dbReference type="Proteomes" id="UP000016638"/>
    </source>
</evidence>
<dbReference type="Proteomes" id="UP000016638">
    <property type="component" value="Unassembled WGS sequence"/>
</dbReference>
<organism evidence="2 3">
    <name type="scientific">Olsenella profusa F0195</name>
    <dbReference type="NCBI Taxonomy" id="1125712"/>
    <lineage>
        <taxon>Bacteria</taxon>
        <taxon>Bacillati</taxon>
        <taxon>Actinomycetota</taxon>
        <taxon>Coriobacteriia</taxon>
        <taxon>Coriobacteriales</taxon>
        <taxon>Atopobiaceae</taxon>
        <taxon>Olsenella</taxon>
    </lineage>
</organism>
<dbReference type="STRING" id="1125712.HMPREF1316_0171"/>
<proteinExistence type="predicted"/>
<sequence length="68" mass="7666">MERHGIDPYELRGHVLKHFDYEIEDVKVEGDKATVSPSVTNANVKDAAERPSRRSKRGYDAWHEGASG</sequence>
<feature type="compositionally biased region" description="Basic and acidic residues" evidence="1">
    <location>
        <begin position="46"/>
        <end position="68"/>
    </location>
</feature>
<name>U2TQC0_9ACTN</name>
<dbReference type="EMBL" id="AWEZ01000045">
    <property type="protein sequence ID" value="ERL08288.1"/>
    <property type="molecule type" value="Genomic_DNA"/>
</dbReference>
<dbReference type="AlphaFoldDB" id="U2TQC0"/>
<accession>U2TQC0</accession>